<organism evidence="1 2">
    <name type="scientific">Clostridium luticellarii</name>
    <dbReference type="NCBI Taxonomy" id="1691940"/>
    <lineage>
        <taxon>Bacteria</taxon>
        <taxon>Bacillati</taxon>
        <taxon>Bacillota</taxon>
        <taxon>Clostridia</taxon>
        <taxon>Eubacteriales</taxon>
        <taxon>Clostridiaceae</taxon>
        <taxon>Clostridium</taxon>
    </lineage>
</organism>
<dbReference type="RefSeq" id="WP_106009901.1">
    <property type="nucleotide sequence ID" value="NZ_PVXP01000034.1"/>
</dbReference>
<comment type="caution">
    <text evidence="1">The sequence shown here is derived from an EMBL/GenBank/DDBJ whole genome shotgun (WGS) entry which is preliminary data.</text>
</comment>
<dbReference type="AlphaFoldDB" id="A0A2T0BLH2"/>
<gene>
    <name evidence="1" type="ORF">CLLU_22770</name>
</gene>
<proteinExistence type="predicted"/>
<dbReference type="Proteomes" id="UP000237798">
    <property type="component" value="Unassembled WGS sequence"/>
</dbReference>
<reference evidence="1 2" key="1">
    <citation type="submission" date="2018-03" db="EMBL/GenBank/DDBJ databases">
        <title>Genome sequence of Clostridium luticellarii DSM 29923.</title>
        <authorList>
            <person name="Poehlein A."/>
            <person name="Daniel R."/>
        </authorList>
    </citation>
    <scope>NUCLEOTIDE SEQUENCE [LARGE SCALE GENOMIC DNA]</scope>
    <source>
        <strain evidence="1 2">DSM 29923</strain>
    </source>
</reference>
<accession>A0A2T0BLH2</accession>
<sequence>MTTVDINGKESYEYFNATLVDKSIGTNKINTEIQWNHLAPEPIITDTTMGDKKITMKFLVEGSNELVARRNIGNLISELNNGIIIFSDSPLKYKIRLSGDPSITWFGDTDTGVDSYRYVVEIELAAGLAYGDREQITQTITINSGGDLTASIPFNIKGNYITPLVVSAQILGGATTSHLIYFGLNTDPTFEILNAYVKDKFAFLDMYNLDAFTVDSEQFKIKLNNSIYLPAFRGDFPFIKPGDNDLNIKLAALMSDESSIDVKITINYLPRYI</sequence>
<evidence type="ECO:0000313" key="1">
    <source>
        <dbReference type="EMBL" id="PRR84738.1"/>
    </source>
</evidence>
<protein>
    <submittedName>
        <fullName evidence="1">Phage tail protein</fullName>
    </submittedName>
</protein>
<evidence type="ECO:0000313" key="2">
    <source>
        <dbReference type="Proteomes" id="UP000237798"/>
    </source>
</evidence>
<dbReference type="EMBL" id="PVXP01000034">
    <property type="protein sequence ID" value="PRR84738.1"/>
    <property type="molecule type" value="Genomic_DNA"/>
</dbReference>
<name>A0A2T0BLH2_9CLOT</name>
<keyword evidence="2" id="KW-1185">Reference proteome</keyword>